<dbReference type="Pfam" id="PF13347">
    <property type="entry name" value="MFS_2"/>
    <property type="match status" value="1"/>
</dbReference>
<keyword evidence="5 6" id="KW-0472">Membrane</keyword>
<evidence type="ECO:0000256" key="4">
    <source>
        <dbReference type="ARBA" id="ARBA00022989"/>
    </source>
</evidence>
<feature type="transmembrane region" description="Helical" evidence="6">
    <location>
        <begin position="404"/>
        <end position="428"/>
    </location>
</feature>
<evidence type="ECO:0000256" key="3">
    <source>
        <dbReference type="ARBA" id="ARBA00022692"/>
    </source>
</evidence>
<sequence>MVAGSGSIGGRTSALAQWTGTPSIKGSSESMRMALLTLSLVGLQITWNVEMTYCTPYLLELGLTKSKISLVWIAGPLSGLIMQPIVGVIADRSKSRWGRRRPFMVGGTVLVALFLLLLGWTKEVVKTFVTEPEAVRSYTIVLAVLSIYGIDFAINAVQGSCRGLIVDTLPIPKQQQGSSWASRMVAVGSLVGYAAGAMDLGKIFGPVLGDSQFKQLTAVAAMALCITISITSWAVTERVLVSDGLEEEEELGPLEVLSTIAKTAIDLPKGIQAICFVQFWAWIGWFPFLFYSTTWVGEIYLRYDAPAEAKVTGDLTGQVGRIGSMALIAFSIITFVMSVILPFFVKSPENDAPVFTPRPPQSIASFVMDIEKYKPTLITMWTVSHCIFAGSMIMAPFVQSLRSATIIVAACGISWAISCWAPFTFLGVEINRLSQSSPAYGQLARSSIELDNPVQLHLNHGMEEASGSTGESSGKYLGIMNLYTTLPQFVGTGISWVVFSLLEPGKSPELSKETDPSEHHSTDGPNAIGVCLFIGAICAMVAAVATRRLKRIQNY</sequence>
<dbReference type="AlphaFoldDB" id="A0A6G1IPJ0"/>
<dbReference type="InterPro" id="IPR036259">
    <property type="entry name" value="MFS_trans_sf"/>
</dbReference>
<proteinExistence type="predicted"/>
<organism evidence="7 8">
    <name type="scientific">Lentithecium fluviatile CBS 122367</name>
    <dbReference type="NCBI Taxonomy" id="1168545"/>
    <lineage>
        <taxon>Eukaryota</taxon>
        <taxon>Fungi</taxon>
        <taxon>Dikarya</taxon>
        <taxon>Ascomycota</taxon>
        <taxon>Pezizomycotina</taxon>
        <taxon>Dothideomycetes</taxon>
        <taxon>Pleosporomycetidae</taxon>
        <taxon>Pleosporales</taxon>
        <taxon>Massarineae</taxon>
        <taxon>Lentitheciaceae</taxon>
        <taxon>Lentithecium</taxon>
    </lineage>
</organism>
<name>A0A6G1IPJ0_9PLEO</name>
<dbReference type="Gene3D" id="1.20.1250.20">
    <property type="entry name" value="MFS general substrate transporter like domains"/>
    <property type="match status" value="1"/>
</dbReference>
<feature type="transmembrane region" description="Helical" evidence="6">
    <location>
        <begin position="378"/>
        <end position="398"/>
    </location>
</feature>
<evidence type="ECO:0000313" key="8">
    <source>
        <dbReference type="Proteomes" id="UP000799291"/>
    </source>
</evidence>
<reference evidence="7" key="1">
    <citation type="journal article" date="2020" name="Stud. Mycol.">
        <title>101 Dothideomycetes genomes: a test case for predicting lifestyles and emergence of pathogens.</title>
        <authorList>
            <person name="Haridas S."/>
            <person name="Albert R."/>
            <person name="Binder M."/>
            <person name="Bloem J."/>
            <person name="Labutti K."/>
            <person name="Salamov A."/>
            <person name="Andreopoulos B."/>
            <person name="Baker S."/>
            <person name="Barry K."/>
            <person name="Bills G."/>
            <person name="Bluhm B."/>
            <person name="Cannon C."/>
            <person name="Castanera R."/>
            <person name="Culley D."/>
            <person name="Daum C."/>
            <person name="Ezra D."/>
            <person name="Gonzalez J."/>
            <person name="Henrissat B."/>
            <person name="Kuo A."/>
            <person name="Liang C."/>
            <person name="Lipzen A."/>
            <person name="Lutzoni F."/>
            <person name="Magnuson J."/>
            <person name="Mondo S."/>
            <person name="Nolan M."/>
            <person name="Ohm R."/>
            <person name="Pangilinan J."/>
            <person name="Park H.-J."/>
            <person name="Ramirez L."/>
            <person name="Alfaro M."/>
            <person name="Sun H."/>
            <person name="Tritt A."/>
            <person name="Yoshinaga Y."/>
            <person name="Zwiers L.-H."/>
            <person name="Turgeon B."/>
            <person name="Goodwin S."/>
            <person name="Spatafora J."/>
            <person name="Crous P."/>
            <person name="Grigoriev I."/>
        </authorList>
    </citation>
    <scope>NUCLEOTIDE SEQUENCE</scope>
    <source>
        <strain evidence="7">CBS 122367</strain>
    </source>
</reference>
<dbReference type="PANTHER" id="PTHR19432:SF76">
    <property type="entry name" value="TRANSPORTER, PUTATIVE (EUROFUNG)-RELATED"/>
    <property type="match status" value="1"/>
</dbReference>
<keyword evidence="3 6" id="KW-0812">Transmembrane</keyword>
<dbReference type="OrthoDB" id="28755at2759"/>
<evidence type="ECO:0000256" key="1">
    <source>
        <dbReference type="ARBA" id="ARBA00004141"/>
    </source>
</evidence>
<feature type="transmembrane region" description="Helical" evidence="6">
    <location>
        <begin position="69"/>
        <end position="90"/>
    </location>
</feature>
<feature type="transmembrane region" description="Helical" evidence="6">
    <location>
        <begin position="216"/>
        <end position="235"/>
    </location>
</feature>
<feature type="transmembrane region" description="Helical" evidence="6">
    <location>
        <begin position="102"/>
        <end position="120"/>
    </location>
</feature>
<dbReference type="GO" id="GO:0005886">
    <property type="term" value="C:plasma membrane"/>
    <property type="evidence" value="ECO:0007669"/>
    <property type="project" value="TreeGrafter"/>
</dbReference>
<feature type="transmembrane region" description="Helical" evidence="6">
    <location>
        <begin position="322"/>
        <end position="345"/>
    </location>
</feature>
<comment type="subcellular location">
    <subcellularLocation>
        <location evidence="1">Membrane</location>
        <topology evidence="1">Multi-pass membrane protein</topology>
    </subcellularLocation>
</comment>
<protein>
    <submittedName>
        <fullName evidence="7">Sucrose transport protein-like protein</fullName>
    </submittedName>
</protein>
<feature type="transmembrane region" description="Helical" evidence="6">
    <location>
        <begin position="527"/>
        <end position="546"/>
    </location>
</feature>
<evidence type="ECO:0000313" key="7">
    <source>
        <dbReference type="EMBL" id="KAF2680164.1"/>
    </source>
</evidence>
<dbReference type="PANTHER" id="PTHR19432">
    <property type="entry name" value="SUGAR TRANSPORTER"/>
    <property type="match status" value="1"/>
</dbReference>
<keyword evidence="4 6" id="KW-1133">Transmembrane helix</keyword>
<dbReference type="GO" id="GO:0008506">
    <property type="term" value="F:sucrose:proton symporter activity"/>
    <property type="evidence" value="ECO:0007669"/>
    <property type="project" value="TreeGrafter"/>
</dbReference>
<feature type="transmembrane region" description="Helical" evidence="6">
    <location>
        <begin position="140"/>
        <end position="159"/>
    </location>
</feature>
<evidence type="ECO:0000256" key="5">
    <source>
        <dbReference type="ARBA" id="ARBA00023136"/>
    </source>
</evidence>
<keyword evidence="8" id="KW-1185">Reference proteome</keyword>
<dbReference type="EMBL" id="MU005598">
    <property type="protein sequence ID" value="KAF2680164.1"/>
    <property type="molecule type" value="Genomic_DNA"/>
</dbReference>
<dbReference type="Proteomes" id="UP000799291">
    <property type="component" value="Unassembled WGS sequence"/>
</dbReference>
<gene>
    <name evidence="7" type="ORF">K458DRAFT_434553</name>
</gene>
<keyword evidence="2" id="KW-0813">Transport</keyword>
<accession>A0A6G1IPJ0</accession>
<evidence type="ECO:0000256" key="2">
    <source>
        <dbReference type="ARBA" id="ARBA00022448"/>
    </source>
</evidence>
<evidence type="ECO:0000256" key="6">
    <source>
        <dbReference type="SAM" id="Phobius"/>
    </source>
</evidence>
<feature type="transmembrane region" description="Helical" evidence="6">
    <location>
        <begin position="271"/>
        <end position="291"/>
    </location>
</feature>
<dbReference type="SUPFAM" id="SSF103473">
    <property type="entry name" value="MFS general substrate transporter"/>
    <property type="match status" value="1"/>
</dbReference>